<dbReference type="WBParaSite" id="Csp11.Scaffold630.g18035.t1">
    <property type="protein sequence ID" value="Csp11.Scaffold630.g18035.t1"/>
    <property type="gene ID" value="Csp11.Scaffold630.g18035"/>
</dbReference>
<evidence type="ECO:0000256" key="1">
    <source>
        <dbReference type="SAM" id="MobiDB-lite"/>
    </source>
</evidence>
<keyword evidence="2" id="KW-1185">Reference proteome</keyword>
<dbReference type="Proteomes" id="UP000095282">
    <property type="component" value="Unplaced"/>
</dbReference>
<sequence length="271" mass="32486">MSAPQKSSFNRRSFCEYRSFILTFRRLSVKPPQGEYFKITPEKLVVPVNDHLDIKISCIAPVSDSYVDFSSFAFDLIRAWYVKNGKEEEYTTKPDSFTNYHDFEKDADLYFRVKLTENADPCKRIGFSEEKPEGFLMISYFIQRKSKTKKYPLILISENEKVLEMRKRFVELRKIKDRRERSRDEEELKEWIKKHDPDHADKTENDTLKTKKEDVNKSVLKSDWSKLDEMSDYEIKKLKLERKKEMEEREREQEKTARLEAAQKKKKCVIM</sequence>
<protein>
    <submittedName>
        <fullName evidence="3">MSP domain-containing protein</fullName>
    </submittedName>
</protein>
<name>A0A1I7UPH1_9PELO</name>
<accession>A0A1I7UPH1</accession>
<evidence type="ECO:0000313" key="3">
    <source>
        <dbReference type="WBParaSite" id="Csp11.Scaffold630.g18035.t1"/>
    </source>
</evidence>
<organism evidence="2 3">
    <name type="scientific">Caenorhabditis tropicalis</name>
    <dbReference type="NCBI Taxonomy" id="1561998"/>
    <lineage>
        <taxon>Eukaryota</taxon>
        <taxon>Metazoa</taxon>
        <taxon>Ecdysozoa</taxon>
        <taxon>Nematoda</taxon>
        <taxon>Chromadorea</taxon>
        <taxon>Rhabditida</taxon>
        <taxon>Rhabditina</taxon>
        <taxon>Rhabditomorpha</taxon>
        <taxon>Rhabditoidea</taxon>
        <taxon>Rhabditidae</taxon>
        <taxon>Peloderinae</taxon>
        <taxon>Caenorhabditis</taxon>
    </lineage>
</organism>
<evidence type="ECO:0000313" key="2">
    <source>
        <dbReference type="Proteomes" id="UP000095282"/>
    </source>
</evidence>
<feature type="region of interest" description="Disordered" evidence="1">
    <location>
        <begin position="243"/>
        <end position="271"/>
    </location>
</feature>
<feature type="compositionally biased region" description="Basic and acidic residues" evidence="1">
    <location>
        <begin position="243"/>
        <end position="263"/>
    </location>
</feature>
<proteinExistence type="predicted"/>
<reference evidence="3" key="1">
    <citation type="submission" date="2016-11" db="UniProtKB">
        <authorList>
            <consortium name="WormBaseParasite"/>
        </authorList>
    </citation>
    <scope>IDENTIFICATION</scope>
</reference>
<dbReference type="AlphaFoldDB" id="A0A1I7UPH1"/>